<comment type="caution">
    <text evidence="1">The sequence shown here is derived from an EMBL/GenBank/DDBJ whole genome shotgun (WGS) entry which is preliminary data.</text>
</comment>
<accession>A0A9X1FNU9</accession>
<gene>
    <name evidence="1" type="ORF">KXJ69_07085</name>
</gene>
<dbReference type="Proteomes" id="UP001138686">
    <property type="component" value="Unassembled WGS sequence"/>
</dbReference>
<dbReference type="EMBL" id="JAHWDP010000002">
    <property type="protein sequence ID" value="MBW2937867.1"/>
    <property type="molecule type" value="Genomic_DNA"/>
</dbReference>
<organism evidence="1 2">
    <name type="scientific">Halomarinibacterium sedimenti</name>
    <dbReference type="NCBI Taxonomy" id="2857106"/>
    <lineage>
        <taxon>Bacteria</taxon>
        <taxon>Pseudomonadati</taxon>
        <taxon>Bacteroidota</taxon>
        <taxon>Flavobacteriia</taxon>
        <taxon>Flavobacteriales</taxon>
        <taxon>Flavobacteriaceae</taxon>
        <taxon>Halomarinibacterium</taxon>
    </lineage>
</organism>
<evidence type="ECO:0000313" key="1">
    <source>
        <dbReference type="EMBL" id="MBW2937867.1"/>
    </source>
</evidence>
<dbReference type="RefSeq" id="WP_219052294.1">
    <property type="nucleotide sequence ID" value="NZ_JAHWDP010000002.1"/>
</dbReference>
<evidence type="ECO:0000313" key="2">
    <source>
        <dbReference type="Proteomes" id="UP001138686"/>
    </source>
</evidence>
<reference evidence="1" key="1">
    <citation type="submission" date="2021-07" db="EMBL/GenBank/DDBJ databases">
        <title>Aureisphaera sp. CAU 1614 isolated from sea sediment.</title>
        <authorList>
            <person name="Kim W."/>
        </authorList>
    </citation>
    <scope>NUCLEOTIDE SEQUENCE</scope>
    <source>
        <strain evidence="1">CAU 1614</strain>
    </source>
</reference>
<dbReference type="AlphaFoldDB" id="A0A9X1FNU9"/>
<protein>
    <submittedName>
        <fullName evidence="1">Uncharacterized protein</fullName>
    </submittedName>
</protein>
<sequence>MRVPKKIEFPHLGRMLGAFYKAQHVNKAALARVLQKARPTVHKYHKRSTLQCKLLWDISVALQHNFFADLAAQLPKDYTTHAPDSTTPLQERIAILEEENKLLASKLEELRAAVRKS</sequence>
<keyword evidence="2" id="KW-1185">Reference proteome</keyword>
<proteinExistence type="predicted"/>
<name>A0A9X1FNU9_9FLAO</name>